<dbReference type="SMART" id="SM00131">
    <property type="entry name" value="KU"/>
    <property type="match status" value="1"/>
</dbReference>
<dbReference type="SUPFAM" id="SSF57362">
    <property type="entry name" value="BPTI-like"/>
    <property type="match status" value="1"/>
</dbReference>
<evidence type="ECO:0000313" key="13">
    <source>
        <dbReference type="Proteomes" id="UP001046870"/>
    </source>
</evidence>
<evidence type="ECO:0000256" key="2">
    <source>
        <dbReference type="ARBA" id="ARBA00022525"/>
    </source>
</evidence>
<evidence type="ECO:0000256" key="7">
    <source>
        <dbReference type="ARBA" id="ARBA00023119"/>
    </source>
</evidence>
<reference evidence="12" key="1">
    <citation type="submission" date="2021-01" db="EMBL/GenBank/DDBJ databases">
        <authorList>
            <person name="Zahm M."/>
            <person name="Roques C."/>
            <person name="Cabau C."/>
            <person name="Klopp C."/>
            <person name="Donnadieu C."/>
            <person name="Jouanno E."/>
            <person name="Lampietro C."/>
            <person name="Louis A."/>
            <person name="Herpin A."/>
            <person name="Echchiki A."/>
            <person name="Berthelot C."/>
            <person name="Parey E."/>
            <person name="Roest-Crollius H."/>
            <person name="Braasch I."/>
            <person name="Postlethwait J."/>
            <person name="Bobe J."/>
            <person name="Montfort J."/>
            <person name="Bouchez O."/>
            <person name="Begum T."/>
            <person name="Mejri S."/>
            <person name="Adams A."/>
            <person name="Chen W.-J."/>
            <person name="Guiguen Y."/>
        </authorList>
    </citation>
    <scope>NUCLEOTIDE SEQUENCE</scope>
    <source>
        <strain evidence="12">YG-15Mar2019-1</strain>
        <tissue evidence="12">Brain</tissue>
    </source>
</reference>
<feature type="region of interest" description="Disordered" evidence="9">
    <location>
        <begin position="183"/>
        <end position="202"/>
    </location>
</feature>
<keyword evidence="8" id="KW-1015">Disulfide bond</keyword>
<keyword evidence="6" id="KW-0130">Cell adhesion</keyword>
<dbReference type="GO" id="GO:0005581">
    <property type="term" value="C:collagen trimer"/>
    <property type="evidence" value="ECO:0007669"/>
    <property type="project" value="UniProtKB-KW"/>
</dbReference>
<keyword evidence="4" id="KW-0732">Signal</keyword>
<evidence type="ECO:0000256" key="4">
    <source>
        <dbReference type="ARBA" id="ARBA00022729"/>
    </source>
</evidence>
<comment type="subcellular location">
    <subcellularLocation>
        <location evidence="1">Secreted</location>
        <location evidence="1">Extracellular space</location>
        <location evidence="1">Extracellular matrix</location>
    </subcellularLocation>
</comment>
<evidence type="ECO:0000256" key="5">
    <source>
        <dbReference type="ARBA" id="ARBA00022737"/>
    </source>
</evidence>
<evidence type="ECO:0000256" key="6">
    <source>
        <dbReference type="ARBA" id="ARBA00022889"/>
    </source>
</evidence>
<dbReference type="InterPro" id="IPR050525">
    <property type="entry name" value="ECM_Assembly_Org"/>
</dbReference>
<dbReference type="InterPro" id="IPR020901">
    <property type="entry name" value="Prtase_inh_Kunz-CS"/>
</dbReference>
<keyword evidence="7" id="KW-0176">Collagen</keyword>
<dbReference type="GO" id="GO:0004867">
    <property type="term" value="F:serine-type endopeptidase inhibitor activity"/>
    <property type="evidence" value="ECO:0007669"/>
    <property type="project" value="InterPro"/>
</dbReference>
<name>A0A9D3PD28_MEGAT</name>
<accession>A0A9D3PD28</accession>
<proteinExistence type="predicted"/>
<protein>
    <recommendedName>
        <fullName evidence="14">Collagen alpha-1(XXVIII) chain</fullName>
    </recommendedName>
</protein>
<feature type="compositionally biased region" description="Basic and acidic residues" evidence="9">
    <location>
        <begin position="328"/>
        <end position="344"/>
    </location>
</feature>
<dbReference type="PRINTS" id="PR00453">
    <property type="entry name" value="VWFADOMAIN"/>
</dbReference>
<dbReference type="PANTHER" id="PTHR24020">
    <property type="entry name" value="COLLAGEN ALPHA"/>
    <property type="match status" value="1"/>
</dbReference>
<dbReference type="PRINTS" id="PR00759">
    <property type="entry name" value="BASICPTASE"/>
</dbReference>
<evidence type="ECO:0000256" key="9">
    <source>
        <dbReference type="SAM" id="MobiDB-lite"/>
    </source>
</evidence>
<sequence length="738" mass="82720">MDHLAHEDPKENRAQVDLLVIMVQRDVQDPKVTVEHLELPDHKETWESGFLDQRVTRGTKEDLDPPVPLASGSRAHRATRGFRVRTGHRVRGVLESQGLKVSRAQTGHLAFQVSQERMEPWAKRVKWGYRASVALRESQGKESPGRRETGANGDSGDSLGPRALWGQQGPRGTLVRLGRPGLWESQESGSLGPRGTGEPPDLWDPQERKGRAMLGLRDSLGCQDHQESRDLKEGDYLEIRETEVPRAFRDHPGRQELGCWDLRVLWVSLGQLDLRAHPERAFRDRRGSLDFRACLAPGAPQVKAYLGKRETGDWLETEGRKERKGKLGHQEHQDPRGGRDRRGTQREEVIQIIREICGCGIRCRELPLELVFVIDSSESVGPDNFALVKGFVNALIERLSVSREATRVGVVLYSHITTVVLSLQQLSNQDEVKAAVRRMAYLGEGTYTGSAIRTAVRLFQAARPGVRRVAVVLTDGQADRRDPVGLEEAVREAHAARIEMFVIGVVNRSDPLYAEFQSEMNAIASDPDREHVYLIDDFMTLPALESKLLSRICVYHDGSPFRPTYKSFLAPSPAYTPETYTPPFTGDYDRFTKEAGPPERPTQPQDPKLGVSFHVDHNVTEKTAFNESINTLTDVIQLKPHPPVTSVTDSYNLTNWQYLPETTQPPPDHPAPPLTQEVFIPAIGCDQVLDPGPCRQYVVKWYYDSVANSCAQFWFGGCEGNQNQFETESSCVAACVRT</sequence>
<dbReference type="FunFam" id="4.10.410.10:FF:000020">
    <property type="entry name" value="Collagen, type VI, alpha 3"/>
    <property type="match status" value="1"/>
</dbReference>
<keyword evidence="13" id="KW-1185">Reference proteome</keyword>
<dbReference type="SUPFAM" id="SSF53300">
    <property type="entry name" value="vWA-like"/>
    <property type="match status" value="1"/>
</dbReference>
<feature type="region of interest" description="Disordered" evidence="9">
    <location>
        <begin position="317"/>
        <end position="344"/>
    </location>
</feature>
<dbReference type="PROSITE" id="PS50234">
    <property type="entry name" value="VWFA"/>
    <property type="match status" value="1"/>
</dbReference>
<evidence type="ECO:0000256" key="1">
    <source>
        <dbReference type="ARBA" id="ARBA00004498"/>
    </source>
</evidence>
<gene>
    <name evidence="12" type="ORF">MATL_G00227890</name>
</gene>
<evidence type="ECO:0000256" key="8">
    <source>
        <dbReference type="ARBA" id="ARBA00023157"/>
    </source>
</evidence>
<dbReference type="Pfam" id="PF00092">
    <property type="entry name" value="VWA"/>
    <property type="match status" value="1"/>
</dbReference>
<evidence type="ECO:0000259" key="11">
    <source>
        <dbReference type="PROSITE" id="PS50279"/>
    </source>
</evidence>
<dbReference type="PROSITE" id="PS00280">
    <property type="entry name" value="BPTI_KUNITZ_1"/>
    <property type="match status" value="1"/>
</dbReference>
<organism evidence="12 13">
    <name type="scientific">Megalops atlanticus</name>
    <name type="common">Tarpon</name>
    <name type="synonym">Clupea gigantea</name>
    <dbReference type="NCBI Taxonomy" id="7932"/>
    <lineage>
        <taxon>Eukaryota</taxon>
        <taxon>Metazoa</taxon>
        <taxon>Chordata</taxon>
        <taxon>Craniata</taxon>
        <taxon>Vertebrata</taxon>
        <taxon>Euteleostomi</taxon>
        <taxon>Actinopterygii</taxon>
        <taxon>Neopterygii</taxon>
        <taxon>Teleostei</taxon>
        <taxon>Elopiformes</taxon>
        <taxon>Megalopidae</taxon>
        <taxon>Megalops</taxon>
    </lineage>
</organism>
<dbReference type="Proteomes" id="UP001046870">
    <property type="component" value="Chromosome 21"/>
</dbReference>
<keyword evidence="5" id="KW-0677">Repeat</keyword>
<dbReference type="InterPro" id="IPR002035">
    <property type="entry name" value="VWF_A"/>
</dbReference>
<dbReference type="EMBL" id="JAFDVH010000021">
    <property type="protein sequence ID" value="KAG7457506.1"/>
    <property type="molecule type" value="Genomic_DNA"/>
</dbReference>
<dbReference type="GO" id="GO:0007155">
    <property type="term" value="P:cell adhesion"/>
    <property type="evidence" value="ECO:0007669"/>
    <property type="project" value="UniProtKB-KW"/>
</dbReference>
<evidence type="ECO:0000313" key="12">
    <source>
        <dbReference type="EMBL" id="KAG7457506.1"/>
    </source>
</evidence>
<keyword evidence="3" id="KW-0272">Extracellular matrix</keyword>
<dbReference type="SMART" id="SM00327">
    <property type="entry name" value="VWA"/>
    <property type="match status" value="1"/>
</dbReference>
<evidence type="ECO:0008006" key="14">
    <source>
        <dbReference type="Google" id="ProtNLM"/>
    </source>
</evidence>
<dbReference type="AlphaFoldDB" id="A0A9D3PD28"/>
<dbReference type="PANTHER" id="PTHR24020:SF87">
    <property type="entry name" value="COLLAGEN ALPHA-1(VI) CHAIN-LIKE"/>
    <property type="match status" value="1"/>
</dbReference>
<dbReference type="OrthoDB" id="687730at2759"/>
<feature type="region of interest" description="Disordered" evidence="9">
    <location>
        <begin position="136"/>
        <end position="171"/>
    </location>
</feature>
<dbReference type="InterPro" id="IPR036880">
    <property type="entry name" value="Kunitz_BPTI_sf"/>
</dbReference>
<dbReference type="FunFam" id="3.40.50.410:FF:000003">
    <property type="entry name" value="Collagen type VI alpha 3 chain"/>
    <property type="match status" value="1"/>
</dbReference>
<dbReference type="InterPro" id="IPR002223">
    <property type="entry name" value="Kunitz_BPTI"/>
</dbReference>
<feature type="domain" description="BPTI/Kunitz inhibitor" evidence="11">
    <location>
        <begin position="685"/>
        <end position="735"/>
    </location>
</feature>
<keyword evidence="2" id="KW-0964">Secreted</keyword>
<evidence type="ECO:0000259" key="10">
    <source>
        <dbReference type="PROSITE" id="PS50234"/>
    </source>
</evidence>
<dbReference type="Gene3D" id="3.40.50.410">
    <property type="entry name" value="von Willebrand factor, type A domain"/>
    <property type="match status" value="1"/>
</dbReference>
<dbReference type="Gene3D" id="4.10.410.10">
    <property type="entry name" value="Pancreatic trypsin inhibitor Kunitz domain"/>
    <property type="match status" value="1"/>
</dbReference>
<comment type="caution">
    <text evidence="12">The sequence shown here is derived from an EMBL/GenBank/DDBJ whole genome shotgun (WGS) entry which is preliminary data.</text>
</comment>
<evidence type="ECO:0000256" key="3">
    <source>
        <dbReference type="ARBA" id="ARBA00022530"/>
    </source>
</evidence>
<feature type="domain" description="VWFA" evidence="10">
    <location>
        <begin position="369"/>
        <end position="552"/>
    </location>
</feature>
<dbReference type="PROSITE" id="PS50279">
    <property type="entry name" value="BPTI_KUNITZ_2"/>
    <property type="match status" value="1"/>
</dbReference>
<dbReference type="Pfam" id="PF00014">
    <property type="entry name" value="Kunitz_BPTI"/>
    <property type="match status" value="1"/>
</dbReference>
<dbReference type="InterPro" id="IPR036465">
    <property type="entry name" value="vWFA_dom_sf"/>
</dbReference>
<feature type="compositionally biased region" description="Basic and acidic residues" evidence="9">
    <location>
        <begin position="138"/>
        <end position="149"/>
    </location>
</feature>